<dbReference type="Gene3D" id="3.30.200.20">
    <property type="entry name" value="Phosphorylase Kinase, domain 1"/>
    <property type="match status" value="1"/>
</dbReference>
<dbReference type="Pfam" id="PF01636">
    <property type="entry name" value="APH"/>
    <property type="match status" value="1"/>
</dbReference>
<dbReference type="InterPro" id="IPR002575">
    <property type="entry name" value="Aminoglycoside_PTrfase"/>
</dbReference>
<comment type="caution">
    <text evidence="2">The sequence shown here is derived from an EMBL/GenBank/DDBJ whole genome shotgun (WGS) entry which is preliminary data.</text>
</comment>
<keyword evidence="2" id="KW-0808">Transferase</keyword>
<protein>
    <submittedName>
        <fullName evidence="2">Kinase, aminoglycoside phosphotransferase (APT) family</fullName>
    </submittedName>
</protein>
<sequence>MDTRQPGRETIAAIAARHRVPAERVRPAHPGVANHVFLLGEELVLRIPRTPAFVPDLRKEVEVIPAARAVGVRTPAVVAFDDSRSLLDLPYLVLVRTPGADLAQLDRAETEAGQVFQQVGRELAKLHRLTASRAAELPSVPADDAGEDPRDLVGRLRAEGHLDRDAARWLTGWFDRLATHLPPDPPHVLVHGDIAPQNLLVAPASATLTGIVDWGDAQWADPAVEFAKIPLRGVPAMLDGYRQGLGHGVPGAADRWEARILWHHLVWALTRLRDSAARPDHRHWSAPPASRLLNLLRFFASAPPAPWADLG</sequence>
<dbReference type="EMBL" id="JAMTCK010000010">
    <property type="protein sequence ID" value="MCP2167492.1"/>
    <property type="molecule type" value="Genomic_DNA"/>
</dbReference>
<dbReference type="GO" id="GO:0016301">
    <property type="term" value="F:kinase activity"/>
    <property type="evidence" value="ECO:0007669"/>
    <property type="project" value="UniProtKB-KW"/>
</dbReference>
<accession>A0AAE3GFV7</accession>
<reference evidence="2" key="1">
    <citation type="submission" date="2022-06" db="EMBL/GenBank/DDBJ databases">
        <title>Genomic Encyclopedia of Archaeal and Bacterial Type Strains, Phase II (KMG-II): from individual species to whole genera.</title>
        <authorList>
            <person name="Goeker M."/>
        </authorList>
    </citation>
    <scope>NUCLEOTIDE SEQUENCE</scope>
    <source>
        <strain evidence="2">DSM 43935</strain>
    </source>
</reference>
<feature type="domain" description="Aminoglycoside phosphotransferase" evidence="1">
    <location>
        <begin position="25"/>
        <end position="246"/>
    </location>
</feature>
<dbReference type="AlphaFoldDB" id="A0AAE3GFV7"/>
<dbReference type="InterPro" id="IPR051678">
    <property type="entry name" value="AGP_Transferase"/>
</dbReference>
<dbReference type="Gene3D" id="3.90.1200.10">
    <property type="match status" value="1"/>
</dbReference>
<evidence type="ECO:0000313" key="3">
    <source>
        <dbReference type="Proteomes" id="UP001206128"/>
    </source>
</evidence>
<dbReference type="RefSeq" id="WP_253774434.1">
    <property type="nucleotide sequence ID" value="NZ_JAMTCK010000010.1"/>
</dbReference>
<dbReference type="SUPFAM" id="SSF56112">
    <property type="entry name" value="Protein kinase-like (PK-like)"/>
    <property type="match status" value="1"/>
</dbReference>
<evidence type="ECO:0000313" key="2">
    <source>
        <dbReference type="EMBL" id="MCP2167492.1"/>
    </source>
</evidence>
<keyword evidence="3" id="KW-1185">Reference proteome</keyword>
<proteinExistence type="predicted"/>
<evidence type="ECO:0000259" key="1">
    <source>
        <dbReference type="Pfam" id="PF01636"/>
    </source>
</evidence>
<dbReference type="PANTHER" id="PTHR21310:SF15">
    <property type="entry name" value="AMINOGLYCOSIDE PHOSPHOTRANSFERASE DOMAIN-CONTAINING PROTEIN"/>
    <property type="match status" value="1"/>
</dbReference>
<dbReference type="PANTHER" id="PTHR21310">
    <property type="entry name" value="AMINOGLYCOSIDE PHOSPHOTRANSFERASE-RELATED-RELATED"/>
    <property type="match status" value="1"/>
</dbReference>
<dbReference type="InterPro" id="IPR011009">
    <property type="entry name" value="Kinase-like_dom_sf"/>
</dbReference>
<keyword evidence="2" id="KW-0418">Kinase</keyword>
<name>A0AAE3GFV7_9PSEU</name>
<organism evidence="2 3">
    <name type="scientific">Goodfellowiella coeruleoviolacea</name>
    <dbReference type="NCBI Taxonomy" id="334858"/>
    <lineage>
        <taxon>Bacteria</taxon>
        <taxon>Bacillati</taxon>
        <taxon>Actinomycetota</taxon>
        <taxon>Actinomycetes</taxon>
        <taxon>Pseudonocardiales</taxon>
        <taxon>Pseudonocardiaceae</taxon>
        <taxon>Goodfellowiella</taxon>
    </lineage>
</organism>
<gene>
    <name evidence="2" type="ORF">LX83_004365</name>
</gene>
<dbReference type="Proteomes" id="UP001206128">
    <property type="component" value="Unassembled WGS sequence"/>
</dbReference>